<accession>E2BTN7</accession>
<proteinExistence type="predicted"/>
<protein>
    <submittedName>
        <fullName evidence="2">Uncharacterized protein</fullName>
    </submittedName>
</protein>
<dbReference type="AlphaFoldDB" id="E2BTN7"/>
<gene>
    <name evidence="2" type="ORF">EAI_08632</name>
</gene>
<keyword evidence="3" id="KW-1185">Reference proteome</keyword>
<sequence>MRRNKNSSALIGISHAKLGNTHPSIHVTLTVVYCFDQIQWNQTWQPGTKEEVESGQTGVFGDTDFPH</sequence>
<evidence type="ECO:0000256" key="1">
    <source>
        <dbReference type="SAM" id="MobiDB-lite"/>
    </source>
</evidence>
<evidence type="ECO:0000313" key="2">
    <source>
        <dbReference type="EMBL" id="EFN80952.1"/>
    </source>
</evidence>
<name>E2BTN7_HARSA</name>
<dbReference type="Proteomes" id="UP000008237">
    <property type="component" value="Unassembled WGS sequence"/>
</dbReference>
<dbReference type="InParanoid" id="E2BTN7"/>
<reference evidence="2 3" key="1">
    <citation type="journal article" date="2010" name="Science">
        <title>Genomic comparison of the ants Camponotus floridanus and Harpegnathos saltator.</title>
        <authorList>
            <person name="Bonasio R."/>
            <person name="Zhang G."/>
            <person name="Ye C."/>
            <person name="Mutti N.S."/>
            <person name="Fang X."/>
            <person name="Qin N."/>
            <person name="Donahue G."/>
            <person name="Yang P."/>
            <person name="Li Q."/>
            <person name="Li C."/>
            <person name="Zhang P."/>
            <person name="Huang Z."/>
            <person name="Berger S.L."/>
            <person name="Reinberg D."/>
            <person name="Wang J."/>
            <person name="Liebig J."/>
        </authorList>
    </citation>
    <scope>NUCLEOTIDE SEQUENCE [LARGE SCALE GENOMIC DNA]</scope>
    <source>
        <strain evidence="2 3">R22 G/1</strain>
    </source>
</reference>
<evidence type="ECO:0000313" key="3">
    <source>
        <dbReference type="Proteomes" id="UP000008237"/>
    </source>
</evidence>
<organism evidence="3">
    <name type="scientific">Harpegnathos saltator</name>
    <name type="common">Jerdon's jumping ant</name>
    <dbReference type="NCBI Taxonomy" id="610380"/>
    <lineage>
        <taxon>Eukaryota</taxon>
        <taxon>Metazoa</taxon>
        <taxon>Ecdysozoa</taxon>
        <taxon>Arthropoda</taxon>
        <taxon>Hexapoda</taxon>
        <taxon>Insecta</taxon>
        <taxon>Pterygota</taxon>
        <taxon>Neoptera</taxon>
        <taxon>Endopterygota</taxon>
        <taxon>Hymenoptera</taxon>
        <taxon>Apocrita</taxon>
        <taxon>Aculeata</taxon>
        <taxon>Formicoidea</taxon>
        <taxon>Formicidae</taxon>
        <taxon>Ponerinae</taxon>
        <taxon>Ponerini</taxon>
        <taxon>Harpegnathos</taxon>
    </lineage>
</organism>
<dbReference type="EMBL" id="GL450467">
    <property type="protein sequence ID" value="EFN80952.1"/>
    <property type="molecule type" value="Genomic_DNA"/>
</dbReference>
<feature type="region of interest" description="Disordered" evidence="1">
    <location>
        <begin position="46"/>
        <end position="67"/>
    </location>
</feature>